<feature type="region of interest" description="Disordered" evidence="6">
    <location>
        <begin position="108"/>
        <end position="171"/>
    </location>
</feature>
<dbReference type="SMART" id="SM00441">
    <property type="entry name" value="FF"/>
    <property type="match status" value="5"/>
</dbReference>
<dbReference type="Gene3D" id="1.10.10.440">
    <property type="entry name" value="FF domain"/>
    <property type="match status" value="5"/>
</dbReference>
<feature type="compositionally biased region" description="Basic and acidic residues" evidence="6">
    <location>
        <begin position="802"/>
        <end position="812"/>
    </location>
</feature>
<comment type="subcellular location">
    <subcellularLocation>
        <location evidence="1">Nucleus</location>
    </subcellularLocation>
</comment>
<keyword evidence="4" id="KW-0508">mRNA splicing</keyword>
<dbReference type="InterPro" id="IPR036517">
    <property type="entry name" value="FF_domain_sf"/>
</dbReference>
<dbReference type="Pfam" id="PF00397">
    <property type="entry name" value="WW"/>
    <property type="match status" value="2"/>
</dbReference>
<dbReference type="PROSITE" id="PS50020">
    <property type="entry name" value="WW_DOMAIN_2"/>
    <property type="match status" value="2"/>
</dbReference>
<organism evidence="9 10">
    <name type="scientific">Neocucurbitaria cava</name>
    <dbReference type="NCBI Taxonomy" id="798079"/>
    <lineage>
        <taxon>Eukaryota</taxon>
        <taxon>Fungi</taxon>
        <taxon>Dikarya</taxon>
        <taxon>Ascomycota</taxon>
        <taxon>Pezizomycotina</taxon>
        <taxon>Dothideomycetes</taxon>
        <taxon>Pleosporomycetidae</taxon>
        <taxon>Pleosporales</taxon>
        <taxon>Pleosporineae</taxon>
        <taxon>Cucurbitariaceae</taxon>
        <taxon>Neocucurbitaria</taxon>
    </lineage>
</organism>
<dbReference type="CDD" id="cd00201">
    <property type="entry name" value="WW"/>
    <property type="match status" value="2"/>
</dbReference>
<dbReference type="Pfam" id="PF01846">
    <property type="entry name" value="FF"/>
    <property type="match status" value="3"/>
</dbReference>
<evidence type="ECO:0000313" key="10">
    <source>
        <dbReference type="Proteomes" id="UP001140560"/>
    </source>
</evidence>
<dbReference type="InterPro" id="IPR002713">
    <property type="entry name" value="FF_domain"/>
</dbReference>
<dbReference type="EMBL" id="JAPEUY010000012">
    <property type="protein sequence ID" value="KAJ4367306.1"/>
    <property type="molecule type" value="Genomic_DNA"/>
</dbReference>
<feature type="compositionally biased region" description="Basic and acidic residues" evidence="6">
    <location>
        <begin position="769"/>
        <end position="795"/>
    </location>
</feature>
<evidence type="ECO:0000256" key="2">
    <source>
        <dbReference type="ARBA" id="ARBA00022664"/>
    </source>
</evidence>
<sequence>MNGYGPPPMARPASVWKTTKAADGKEYYYNSATNETTWTKPDELKDDVEVRNSLSCLTPWLTTDKRHIATTGWDIVFTPDGKRYYYNKTTRETAWNIPEEVQQKIDQFKQNQPPARPPPAGPSGWAAGPSVYAPSYDNRRQERDEYRPDRYDRERDRDREAGFGGDRPNISFTTSAELQFSTPQEAEAAFTKVLKQLKVQPDWTWLQAMRAGIHDPNWRAIPEPDKREEAFKKYCEDLRAQEKLKEQDRHAKLRADFIAMLRSHPEIKYYTRWKTALPIIEEETVFRSAKDDTERRALFDEYMISLKKAHEEEEKESRRTALDDVMKMLQTLNLEPFTRWHTAEEKLESHEVFKSESLQALTRVDVLRQFQTHIKQLQREHNDRAQADKHVDRRLERKNRDAFVVLLNELREKGDLRHGTKWKDIHGVIKDDPRYVAMIGQKGSSPVDLFWDALEEEEAKFRTLRRYALDVLEVHDACPVFCHQLLTFRQQQRFEVTTSTLVEEFLSVMRTDPRTAKIDEQSMHNIYNYVITKVKKREEDERRNEEHHERDLMYDLRSVMKRLDPPVSLSDTWEVVRPRVEKSEEYRALKSDTARQAAFDKHMRRLKESERDRERERERERESDRRDRSRRDDRERVRDRHEIDDEFRNGHPDSHRSRRTRTRSPERPERDPYAAERRRAQQLREVRWNNDAPRLTPPPRRDRGDDDRYERSRRGSLGDHYVRERRERETEREQRSERPFSRADPREAGVSLLDYGDSGGRTSLSRRRRESDESTSKRDHDNKRARYSPRAERKSKTPVPEASKKQEEEARALRSGSEEGEIEED</sequence>
<dbReference type="PANTHER" id="PTHR11864:SF0">
    <property type="entry name" value="PRP40 PRE-MRNA PROCESSING FACTOR 40 HOMOLOG A (YEAST)"/>
    <property type="match status" value="1"/>
</dbReference>
<keyword evidence="3" id="KW-0677">Repeat</keyword>
<name>A0A9W9CKR5_9PLEO</name>
<dbReference type="Gene3D" id="2.20.70.10">
    <property type="match status" value="2"/>
</dbReference>
<dbReference type="GO" id="GO:0045292">
    <property type="term" value="P:mRNA cis splicing, via spliceosome"/>
    <property type="evidence" value="ECO:0007669"/>
    <property type="project" value="InterPro"/>
</dbReference>
<dbReference type="FunFam" id="1.10.10.440:FF:000033">
    <property type="entry name" value="Formin binding protein (FNB3)"/>
    <property type="match status" value="1"/>
</dbReference>
<dbReference type="PROSITE" id="PS01159">
    <property type="entry name" value="WW_DOMAIN_1"/>
    <property type="match status" value="1"/>
</dbReference>
<evidence type="ECO:0000313" key="9">
    <source>
        <dbReference type="EMBL" id="KAJ4367306.1"/>
    </source>
</evidence>
<dbReference type="PANTHER" id="PTHR11864">
    <property type="entry name" value="PRE-MRNA-PROCESSING PROTEIN PRP40"/>
    <property type="match status" value="1"/>
</dbReference>
<feature type="compositionally biased region" description="Basic and acidic residues" evidence="6">
    <location>
        <begin position="137"/>
        <end position="161"/>
    </location>
</feature>
<reference evidence="9" key="1">
    <citation type="submission" date="2022-10" db="EMBL/GenBank/DDBJ databases">
        <title>Tapping the CABI collections for fungal endophytes: first genome assemblies for Collariella, Neodidymelliopsis, Ascochyta clinopodiicola, Didymella pomorum, Didymosphaeria variabile, Neocosmospora piperis and Neocucurbitaria cava.</title>
        <authorList>
            <person name="Hill R."/>
        </authorList>
    </citation>
    <scope>NUCLEOTIDE SEQUENCE</scope>
    <source>
        <strain evidence="9">IMI 356814</strain>
    </source>
</reference>
<dbReference type="SUPFAM" id="SSF51045">
    <property type="entry name" value="WW domain"/>
    <property type="match status" value="2"/>
</dbReference>
<proteinExistence type="predicted"/>
<dbReference type="SMART" id="SM00456">
    <property type="entry name" value="WW"/>
    <property type="match status" value="2"/>
</dbReference>
<evidence type="ECO:0000259" key="8">
    <source>
        <dbReference type="PROSITE" id="PS51676"/>
    </source>
</evidence>
<evidence type="ECO:0000259" key="7">
    <source>
        <dbReference type="PROSITE" id="PS50020"/>
    </source>
</evidence>
<feature type="domain" description="WW" evidence="7">
    <location>
        <begin position="71"/>
        <end position="100"/>
    </location>
</feature>
<evidence type="ECO:0000256" key="3">
    <source>
        <dbReference type="ARBA" id="ARBA00022737"/>
    </source>
</evidence>
<dbReference type="Proteomes" id="UP001140560">
    <property type="component" value="Unassembled WGS sequence"/>
</dbReference>
<dbReference type="Pfam" id="PF25432">
    <property type="entry name" value="FF_PRPF40A"/>
    <property type="match status" value="1"/>
</dbReference>
<feature type="compositionally biased region" description="Basic and acidic residues" evidence="6">
    <location>
        <begin position="663"/>
        <end position="688"/>
    </location>
</feature>
<dbReference type="FunFam" id="1.10.10.440:FF:000013">
    <property type="entry name" value="pre-mRNA-processing protein 40A isoform X1"/>
    <property type="match status" value="1"/>
</dbReference>
<evidence type="ECO:0000256" key="5">
    <source>
        <dbReference type="ARBA" id="ARBA00023242"/>
    </source>
</evidence>
<accession>A0A9W9CKR5</accession>
<protein>
    <submittedName>
        <fullName evidence="9">U1 snRNP protein</fullName>
    </submittedName>
</protein>
<dbReference type="OrthoDB" id="187617at2759"/>
<feature type="domain" description="WW" evidence="7">
    <location>
        <begin position="16"/>
        <end position="43"/>
    </location>
</feature>
<keyword evidence="5" id="KW-0539">Nucleus</keyword>
<feature type="domain" description="FF" evidence="8">
    <location>
        <begin position="249"/>
        <end position="305"/>
    </location>
</feature>
<evidence type="ECO:0000256" key="4">
    <source>
        <dbReference type="ARBA" id="ARBA00023187"/>
    </source>
</evidence>
<dbReference type="GO" id="GO:0003723">
    <property type="term" value="F:RNA binding"/>
    <property type="evidence" value="ECO:0007669"/>
    <property type="project" value="TreeGrafter"/>
</dbReference>
<dbReference type="InterPro" id="IPR001202">
    <property type="entry name" value="WW_dom"/>
</dbReference>
<dbReference type="InterPro" id="IPR039726">
    <property type="entry name" value="Prp40-like"/>
</dbReference>
<dbReference type="AlphaFoldDB" id="A0A9W9CKR5"/>
<feature type="region of interest" description="Disordered" evidence="6">
    <location>
        <begin position="587"/>
        <end position="825"/>
    </location>
</feature>
<comment type="caution">
    <text evidence="9">The sequence shown here is derived from an EMBL/GenBank/DDBJ whole genome shotgun (WGS) entry which is preliminary data.</text>
</comment>
<keyword evidence="2" id="KW-0507">mRNA processing</keyword>
<keyword evidence="10" id="KW-1185">Reference proteome</keyword>
<evidence type="ECO:0000256" key="6">
    <source>
        <dbReference type="SAM" id="MobiDB-lite"/>
    </source>
</evidence>
<dbReference type="SUPFAM" id="SSF81698">
    <property type="entry name" value="FF domain"/>
    <property type="match status" value="5"/>
</dbReference>
<feature type="compositionally biased region" description="Basic and acidic residues" evidence="6">
    <location>
        <begin position="699"/>
        <end position="747"/>
    </location>
</feature>
<dbReference type="InterPro" id="IPR036020">
    <property type="entry name" value="WW_dom_sf"/>
</dbReference>
<dbReference type="PROSITE" id="PS51676">
    <property type="entry name" value="FF"/>
    <property type="match status" value="1"/>
</dbReference>
<evidence type="ECO:0000256" key="1">
    <source>
        <dbReference type="ARBA" id="ARBA00004123"/>
    </source>
</evidence>
<dbReference type="GO" id="GO:0005685">
    <property type="term" value="C:U1 snRNP"/>
    <property type="evidence" value="ECO:0007669"/>
    <property type="project" value="TreeGrafter"/>
</dbReference>
<dbReference type="GO" id="GO:0071004">
    <property type="term" value="C:U2-type prespliceosome"/>
    <property type="evidence" value="ECO:0007669"/>
    <property type="project" value="TreeGrafter"/>
</dbReference>
<feature type="compositionally biased region" description="Basic and acidic residues" evidence="6">
    <location>
        <begin position="587"/>
        <end position="655"/>
    </location>
</feature>
<gene>
    <name evidence="9" type="primary">PRP40</name>
    <name evidence="9" type="ORF">N0V83_006887</name>
</gene>